<dbReference type="EMBL" id="MH320549">
    <property type="protein sequence ID" value="AYO87959.1"/>
    <property type="molecule type" value="Genomic_DNA"/>
</dbReference>
<protein>
    <submittedName>
        <fullName evidence="2">MC153.1</fullName>
    </submittedName>
</protein>
<dbReference type="EMBL" id="MH320548">
    <property type="protein sequence ID" value="AYO87789.1"/>
    <property type="molecule type" value="Genomic_DNA"/>
</dbReference>
<evidence type="ECO:0000313" key="6">
    <source>
        <dbReference type="EMBL" id="AYO88299.1"/>
    </source>
</evidence>
<dbReference type="Proteomes" id="UP000317891">
    <property type="component" value="Segment"/>
</dbReference>
<proteinExistence type="predicted"/>
<evidence type="ECO:0000313" key="4">
    <source>
        <dbReference type="EMBL" id="AYO87959.1"/>
    </source>
</evidence>
<dbReference type="EMBL" id="KY040274">
    <property type="protein sequence ID" value="AQY16727.1"/>
    <property type="molecule type" value="Genomic_DNA"/>
</dbReference>
<accession>A0A1S7DMH4</accession>
<evidence type="ECO:0000313" key="2">
    <source>
        <dbReference type="EMBL" id="AQY16727.1"/>
    </source>
</evidence>
<reference evidence="2" key="1">
    <citation type="journal article" date="2017" name="J. Gen. Virol.">
        <title>Recombination events and variability among full-length genomes of co-circulating molluscum contagiosum virus subtypes 1 and 2.</title>
        <authorList>
            <person name="Lopez-Bueno A."/>
            <person name="Parras-Molto M."/>
            <person name="Lopez-Barrantes O."/>
            <person name="Belda S."/>
            <person name="Alejo A."/>
        </authorList>
    </citation>
    <scope>NUCLEOTIDE SEQUENCE</scope>
    <source>
        <strain evidence="2">Madrid 2016_1</strain>
    </source>
</reference>
<keyword evidence="1" id="KW-1133">Transmembrane helix</keyword>
<evidence type="ECO:0000313" key="7">
    <source>
        <dbReference type="EMBL" id="AYO89177.1"/>
    </source>
</evidence>
<dbReference type="Proteomes" id="UP000319755">
    <property type="component" value="Genome"/>
</dbReference>
<dbReference type="Proteomes" id="UP000317568">
    <property type="component" value="Genome"/>
</dbReference>
<evidence type="ECO:0000313" key="5">
    <source>
        <dbReference type="EMBL" id="AYO88129.1"/>
    </source>
</evidence>
<reference evidence="3" key="3">
    <citation type="submission" date="2018-05" db="EMBL/GenBank/DDBJ databases">
        <authorList>
            <person name="Zorec T.M."/>
            <person name="Hosnjak L."/>
            <person name="Kutnjak D."/>
            <person name="Kusar B."/>
            <person name="Trcko K."/>
            <person name="Kocjan B.J."/>
            <person name="Li Y."/>
            <person name="Krizmaric M."/>
            <person name="Miljkovic J."/>
            <person name="Ravnikar M."/>
            <person name="Poljak M."/>
        </authorList>
    </citation>
    <scope>NUCLEOTIDE SEQUENCE</scope>
    <source>
        <strain evidence="3">MCV2_MB98</strain>
        <strain evidence="4">MCV2_MC313</strain>
        <strain evidence="5">MCV2_MC316</strain>
        <strain evidence="6">MCV2_MC332</strain>
        <strain evidence="7">MCV2_MC515</strain>
    </source>
</reference>
<sequence length="59" mass="6483">MRTMGTAVTGNNVTREEGRSGDFLRVSRTEATLFVVLTLFGFVLLLAFLVYLLAVSLSQ</sequence>
<dbReference type="EMBL" id="MH320551">
    <property type="protein sequence ID" value="AYO88299.1"/>
    <property type="molecule type" value="Genomic_DNA"/>
</dbReference>
<dbReference type="Proteomes" id="UP000320816">
    <property type="component" value="Segment"/>
</dbReference>
<organismHost>
    <name type="scientific">Homo sapiens</name>
    <name type="common">Human</name>
    <dbReference type="NCBI Taxonomy" id="9606"/>
</organismHost>
<organism evidence="2">
    <name type="scientific">Molluscum contagiosum virus subtype 2</name>
    <name type="common">MOCV</name>
    <name type="synonym">MCVII</name>
    <dbReference type="NCBI Taxonomy" id="10281"/>
    <lineage>
        <taxon>Viruses</taxon>
        <taxon>Varidnaviria</taxon>
        <taxon>Bamfordvirae</taxon>
        <taxon>Nucleocytoviricota</taxon>
        <taxon>Pokkesviricetes</taxon>
        <taxon>Chitovirales</taxon>
        <taxon>Poxviridae</taxon>
        <taxon>Chordopoxvirinae</taxon>
        <taxon>Molluscipoxvirus</taxon>
        <taxon>Molluscipoxvirus molluscum</taxon>
        <taxon>Molluscum contagiosum virus</taxon>
    </lineage>
</organism>
<reference evidence="3" key="2">
    <citation type="journal article" date="2018" name="Viruses">
        <title>New Insights into the Evolutionary and Genomic Landscape of Molluscum Contagiosum Virus (MCV) based on Nine MCV1 and Six MCV2 Complete Genome Sequences.</title>
        <authorList>
            <person name="Zorec T."/>
            <person name="Kutnjak D."/>
            <person name="Hosnjak L."/>
            <person name="Kusar B."/>
            <person name="Trcko K."/>
            <person name="Kocjan B."/>
            <person name="Li Y."/>
            <person name="Krizmaric M."/>
            <person name="Miljkovic J."/>
            <person name="Ravnikar M."/>
            <person name="Poljak M."/>
        </authorList>
    </citation>
    <scope>NUCLEOTIDE SEQUENCE [LARGE SCALE GENOMIC DNA]</scope>
    <source>
        <strain evidence="3">MCV2_MB98</strain>
        <strain evidence="4">MCV2_MC313</strain>
        <strain evidence="5">MCV2_MC316</strain>
        <strain evidence="6">MCV2_MC332</strain>
        <strain evidence="7">MCV2_MC515</strain>
    </source>
</reference>
<dbReference type="Proteomes" id="UP000315637">
    <property type="component" value="Segment"/>
</dbReference>
<keyword evidence="1" id="KW-0812">Transmembrane</keyword>
<dbReference type="Proteomes" id="UP000320664">
    <property type="component" value="Segment"/>
</dbReference>
<feature type="transmembrane region" description="Helical" evidence="1">
    <location>
        <begin position="31"/>
        <end position="54"/>
    </location>
</feature>
<name>A0A1S7DMH4_MCV2</name>
<evidence type="ECO:0000256" key="1">
    <source>
        <dbReference type="SAM" id="Phobius"/>
    </source>
</evidence>
<dbReference type="EMBL" id="MH320556">
    <property type="protein sequence ID" value="AYO89177.1"/>
    <property type="molecule type" value="Genomic_DNA"/>
</dbReference>
<gene>
    <name evidence="2" type="primary">MC153.1R</name>
</gene>
<dbReference type="EMBL" id="MH320550">
    <property type="protein sequence ID" value="AYO88129.1"/>
    <property type="molecule type" value="Genomic_DNA"/>
</dbReference>
<evidence type="ECO:0000313" key="3">
    <source>
        <dbReference type="EMBL" id="AYO87789.1"/>
    </source>
</evidence>
<keyword evidence="1" id="KW-0472">Membrane</keyword>